<keyword evidence="2" id="KW-1185">Reference proteome</keyword>
<proteinExistence type="predicted"/>
<evidence type="ECO:0000313" key="2">
    <source>
        <dbReference type="Proteomes" id="UP000305751"/>
    </source>
</evidence>
<dbReference type="SUPFAM" id="SSF52200">
    <property type="entry name" value="Toll/Interleukin receptor TIR domain"/>
    <property type="match status" value="1"/>
</dbReference>
<dbReference type="Gene3D" id="3.40.50.1220">
    <property type="entry name" value="TPP-binding domain"/>
    <property type="match status" value="1"/>
</dbReference>
<dbReference type="EMBL" id="SRZA01000035">
    <property type="protein sequence ID" value="TGY01900.1"/>
    <property type="molecule type" value="Genomic_DNA"/>
</dbReference>
<dbReference type="RefSeq" id="WP_136014412.1">
    <property type="nucleotide sequence ID" value="NZ_CAOSYW010000037.1"/>
</dbReference>
<dbReference type="SUPFAM" id="SSF52467">
    <property type="entry name" value="DHS-like NAD/FAD-binding domain"/>
    <property type="match status" value="1"/>
</dbReference>
<sequence>MKARVYIEYHPNDQIRVETLIYMLNGNGIQTTKSFYHELDDYREYTENILKENDLIIWVLSKNTLKNDFLCWYLSVISEIEFLEENRKLMLPIFIDVDIPVFDFLSGRVRYLIVGESSVEQYNDIVHTIQINAGQRFFNEAFRRNCKQEAIRRLHKAYVDKNLILFCGAGISVGSGIPTWNNLLIRCFLKSSNLTSSYTNVLYDMLSKDLYLNQAVLARMIKNSNEKDFYKLVQQVLYENKEKDETETIKAIVELCEPSKDSGVQSIVTYNFDDLLECNLRNRNIKYQNRPADAPIEKDSLPIYHVHGFLPRDFDDKDICHIVFSEDEYHEQYSDPHNNATLTQQKALETSTCLYVGISFTDPNMRRLADVYIKRHQNCKINPRHYLIKQKPRTNLNWEHCFLSQKKVLEQIMFLEERDAESFGFRIIWIDEFNEITQLFKDIKNGNIR</sequence>
<dbReference type="InterPro" id="IPR029035">
    <property type="entry name" value="DHS-like_NAD/FAD-binding_dom"/>
</dbReference>
<gene>
    <name evidence="1" type="ORF">E5356_11805</name>
</gene>
<accession>A0A4V3RAR0</accession>
<organism evidence="1 2">
    <name type="scientific">Bacteroides acidifaciens</name>
    <dbReference type="NCBI Taxonomy" id="85831"/>
    <lineage>
        <taxon>Bacteria</taxon>
        <taxon>Pseudomonadati</taxon>
        <taxon>Bacteroidota</taxon>
        <taxon>Bacteroidia</taxon>
        <taxon>Bacteroidales</taxon>
        <taxon>Bacteroidaceae</taxon>
        <taxon>Bacteroides</taxon>
    </lineage>
</organism>
<protein>
    <submittedName>
        <fullName evidence="1">Uncharacterized protein</fullName>
    </submittedName>
</protein>
<dbReference type="InterPro" id="IPR035897">
    <property type="entry name" value="Toll_tir_struct_dom_sf"/>
</dbReference>
<comment type="caution">
    <text evidence="1">The sequence shown here is derived from an EMBL/GenBank/DDBJ whole genome shotgun (WGS) entry which is preliminary data.</text>
</comment>
<dbReference type="Pfam" id="PF13289">
    <property type="entry name" value="SIR2_2"/>
    <property type="match status" value="1"/>
</dbReference>
<name>A0A4V3RAR0_9BACE</name>
<evidence type="ECO:0000313" key="1">
    <source>
        <dbReference type="EMBL" id="TGY01900.1"/>
    </source>
</evidence>
<dbReference type="AlphaFoldDB" id="A0A4V3RAR0"/>
<dbReference type="Proteomes" id="UP000305751">
    <property type="component" value="Unassembled WGS sequence"/>
</dbReference>
<reference evidence="1 2" key="1">
    <citation type="submission" date="2019-04" db="EMBL/GenBank/DDBJ databases">
        <title>Microbes associate with the intestines of laboratory mice.</title>
        <authorList>
            <person name="Navarre W."/>
            <person name="Wong E."/>
            <person name="Huang K."/>
            <person name="Tropini C."/>
            <person name="Ng K."/>
            <person name="Yu B."/>
        </authorList>
    </citation>
    <scope>NUCLEOTIDE SEQUENCE [LARGE SCALE GENOMIC DNA]</scope>
    <source>
        <strain evidence="1 2">NM70_E10</strain>
    </source>
</reference>
<dbReference type="Gene3D" id="3.40.50.10140">
    <property type="entry name" value="Toll/interleukin-1 receptor homology (TIR) domain"/>
    <property type="match status" value="1"/>
</dbReference>